<gene>
    <name evidence="2" type="ORF">CWD88_31885</name>
</gene>
<sequence length="83" mass="9411">MIEPAKRRGAHEGRQAGVSPTEDELAKSGVRAEQRKRRMRKRNFTRLAAFFCETVARVVRSAVRTSGFVGELAIPYRHPDQSK</sequence>
<evidence type="ECO:0000256" key="1">
    <source>
        <dbReference type="SAM" id="MobiDB-lite"/>
    </source>
</evidence>
<dbReference type="AlphaFoldDB" id="A0AAX0U1V1"/>
<proteinExistence type="predicted"/>
<feature type="region of interest" description="Disordered" evidence="1">
    <location>
        <begin position="1"/>
        <end position="39"/>
    </location>
</feature>
<feature type="compositionally biased region" description="Basic and acidic residues" evidence="1">
    <location>
        <begin position="24"/>
        <end position="33"/>
    </location>
</feature>
<comment type="caution">
    <text evidence="2">The sequence shown here is derived from an EMBL/GenBank/DDBJ whole genome shotgun (WGS) entry which is preliminary data.</text>
</comment>
<dbReference type="EMBL" id="PHRB01000048">
    <property type="protein sequence ID" value="PJO62337.1"/>
    <property type="molecule type" value="Genomic_DNA"/>
</dbReference>
<evidence type="ECO:0000313" key="3">
    <source>
        <dbReference type="Proteomes" id="UP000231878"/>
    </source>
</evidence>
<organism evidence="2 3">
    <name type="scientific">Burkholderia pseudomallei</name>
    <name type="common">Pseudomonas pseudomallei</name>
    <dbReference type="NCBI Taxonomy" id="28450"/>
    <lineage>
        <taxon>Bacteria</taxon>
        <taxon>Pseudomonadati</taxon>
        <taxon>Pseudomonadota</taxon>
        <taxon>Betaproteobacteria</taxon>
        <taxon>Burkholderiales</taxon>
        <taxon>Burkholderiaceae</taxon>
        <taxon>Burkholderia</taxon>
        <taxon>pseudomallei group</taxon>
    </lineage>
</organism>
<evidence type="ECO:0000313" key="2">
    <source>
        <dbReference type="EMBL" id="PJO62337.1"/>
    </source>
</evidence>
<protein>
    <submittedName>
        <fullName evidence="2">Uncharacterized protein</fullName>
    </submittedName>
</protein>
<reference evidence="2 3" key="1">
    <citation type="submission" date="2017-11" db="EMBL/GenBank/DDBJ databases">
        <title>Molecular characterization of Burkholderia pseudomallei and closely related isolates from Vietnam.</title>
        <authorList>
            <person name="Ustinov D.V."/>
            <person name="Antonov A.S."/>
            <person name="Avdusheva E.F."/>
            <person name="Shpak I.M."/>
            <person name="Zakharova I.B."/>
            <person name="Thi L.A."/>
            <person name="Teteryatnikova N."/>
            <person name="Lopasteyskaya Y.A."/>
            <person name="Kuzyutina J.A."/>
            <person name="Ngo T.N."/>
            <person name="Victorov D.V."/>
        </authorList>
    </citation>
    <scope>NUCLEOTIDE SEQUENCE [LARGE SCALE GENOMIC DNA]</scope>
    <source>
        <strain evidence="2 3">V1512</strain>
    </source>
</reference>
<dbReference type="Proteomes" id="UP000231878">
    <property type="component" value="Unassembled WGS sequence"/>
</dbReference>
<name>A0AAX0U1V1_BURPE</name>
<accession>A0AAX0U1V1</accession>
<feature type="compositionally biased region" description="Basic and acidic residues" evidence="1">
    <location>
        <begin position="1"/>
        <end position="14"/>
    </location>
</feature>